<protein>
    <recommendedName>
        <fullName evidence="8">Fibronectin type III-like domain-containing protein</fullName>
    </recommendedName>
</protein>
<keyword evidence="5" id="KW-0325">Glycoprotein</keyword>
<evidence type="ECO:0000313" key="9">
    <source>
        <dbReference type="EMBL" id="CAI8585531.1"/>
    </source>
</evidence>
<evidence type="ECO:0000256" key="5">
    <source>
        <dbReference type="ARBA" id="ARBA00023180"/>
    </source>
</evidence>
<keyword evidence="4" id="KW-0378">Hydrolase</keyword>
<dbReference type="InterPro" id="IPR001764">
    <property type="entry name" value="Glyco_hydro_3_N"/>
</dbReference>
<dbReference type="GO" id="GO:0005576">
    <property type="term" value="C:extracellular region"/>
    <property type="evidence" value="ECO:0007669"/>
    <property type="project" value="UniProtKB-SubCell"/>
</dbReference>
<dbReference type="InterPro" id="IPR017853">
    <property type="entry name" value="GH"/>
</dbReference>
<evidence type="ECO:0000313" key="10">
    <source>
        <dbReference type="Proteomes" id="UP001157006"/>
    </source>
</evidence>
<dbReference type="GO" id="GO:0009505">
    <property type="term" value="C:plant-type cell wall"/>
    <property type="evidence" value="ECO:0007669"/>
    <property type="project" value="TreeGrafter"/>
</dbReference>
<proteinExistence type="predicted"/>
<dbReference type="Pfam" id="PF00933">
    <property type="entry name" value="Glyco_hydro_3"/>
    <property type="match status" value="1"/>
</dbReference>
<dbReference type="GO" id="GO:0045493">
    <property type="term" value="P:xylan catabolic process"/>
    <property type="evidence" value="ECO:0007669"/>
    <property type="project" value="InterPro"/>
</dbReference>
<dbReference type="GO" id="GO:0031222">
    <property type="term" value="P:arabinan catabolic process"/>
    <property type="evidence" value="ECO:0007669"/>
    <property type="project" value="TreeGrafter"/>
</dbReference>
<evidence type="ECO:0000256" key="2">
    <source>
        <dbReference type="ARBA" id="ARBA00022525"/>
    </source>
</evidence>
<feature type="chain" id="PRO_5043538795" description="Fibronectin type III-like domain-containing protein" evidence="7">
    <location>
        <begin position="30"/>
        <end position="786"/>
    </location>
</feature>
<dbReference type="InterPro" id="IPR013783">
    <property type="entry name" value="Ig-like_fold"/>
</dbReference>
<evidence type="ECO:0000256" key="7">
    <source>
        <dbReference type="SAM" id="SignalP"/>
    </source>
</evidence>
<evidence type="ECO:0000256" key="6">
    <source>
        <dbReference type="ARBA" id="ARBA00023295"/>
    </source>
</evidence>
<keyword evidence="2" id="KW-0964">Secreted</keyword>
<comment type="subcellular location">
    <subcellularLocation>
        <location evidence="1">Secreted</location>
    </subcellularLocation>
</comment>
<gene>
    <name evidence="9" type="ORF">VFH_I210960</name>
</gene>
<dbReference type="InterPro" id="IPR036881">
    <property type="entry name" value="Glyco_hydro_3_C_sf"/>
</dbReference>
<dbReference type="InterPro" id="IPR044993">
    <property type="entry name" value="BXL"/>
</dbReference>
<keyword evidence="6" id="KW-0326">Glycosidase</keyword>
<dbReference type="AlphaFoldDB" id="A0AAV0YHP0"/>
<dbReference type="Gene3D" id="3.20.20.300">
    <property type="entry name" value="Glycoside hydrolase, family 3, N-terminal domain"/>
    <property type="match status" value="1"/>
</dbReference>
<dbReference type="PANTHER" id="PTHR42721:SF27">
    <property type="entry name" value="GLYCOSIDE HYDROLASE FAMILY 3 PROTEIN"/>
    <property type="match status" value="1"/>
</dbReference>
<dbReference type="SUPFAM" id="SSF51445">
    <property type="entry name" value="(Trans)glycosidases"/>
    <property type="match status" value="1"/>
</dbReference>
<dbReference type="Gene3D" id="3.40.50.1700">
    <property type="entry name" value="Glycoside hydrolase family 3 C-terminal domain"/>
    <property type="match status" value="1"/>
</dbReference>
<dbReference type="Proteomes" id="UP001157006">
    <property type="component" value="Chromosome 1L"/>
</dbReference>
<dbReference type="Pfam" id="PF01915">
    <property type="entry name" value="Glyco_hydro_3_C"/>
    <property type="match status" value="1"/>
</dbReference>
<feature type="signal peptide" evidence="7">
    <location>
        <begin position="1"/>
        <end position="29"/>
    </location>
</feature>
<dbReference type="Gene3D" id="2.60.40.10">
    <property type="entry name" value="Immunoglobulins"/>
    <property type="match status" value="1"/>
</dbReference>
<dbReference type="InterPro" id="IPR026891">
    <property type="entry name" value="Fn3-like"/>
</dbReference>
<reference evidence="9 10" key="1">
    <citation type="submission" date="2023-01" db="EMBL/GenBank/DDBJ databases">
        <authorList>
            <person name="Kreplak J."/>
        </authorList>
    </citation>
    <scope>NUCLEOTIDE SEQUENCE [LARGE SCALE GENOMIC DNA]</scope>
</reference>
<keyword evidence="10" id="KW-1185">Reference proteome</keyword>
<evidence type="ECO:0000256" key="4">
    <source>
        <dbReference type="ARBA" id="ARBA00022801"/>
    </source>
</evidence>
<evidence type="ECO:0000256" key="1">
    <source>
        <dbReference type="ARBA" id="ARBA00004613"/>
    </source>
</evidence>
<dbReference type="InterPro" id="IPR036962">
    <property type="entry name" value="Glyco_hydro_3_N_sf"/>
</dbReference>
<feature type="domain" description="Fibronectin type III-like" evidence="8">
    <location>
        <begin position="709"/>
        <end position="779"/>
    </location>
</feature>
<dbReference type="PRINTS" id="PR00133">
    <property type="entry name" value="GLHYDRLASE3"/>
</dbReference>
<dbReference type="SUPFAM" id="SSF52279">
    <property type="entry name" value="Beta-D-glucan exohydrolase, C-terminal domain"/>
    <property type="match status" value="1"/>
</dbReference>
<dbReference type="PANTHER" id="PTHR42721">
    <property type="entry name" value="SUGAR HYDROLASE-RELATED"/>
    <property type="match status" value="1"/>
</dbReference>
<dbReference type="SMART" id="SM01217">
    <property type="entry name" value="Fn3_like"/>
    <property type="match status" value="1"/>
</dbReference>
<dbReference type="FunFam" id="3.20.20.300:FF:000004">
    <property type="entry name" value="probable beta-D-xylosidase 7"/>
    <property type="match status" value="1"/>
</dbReference>
<name>A0AAV0YHP0_VICFA</name>
<sequence length="786" mass="86272">MGHLSITITLTFISFLFLFVTLFHQLAHADSPTPPPYSCDTTNPLTKSYSFCNLNLPIIERAKDIVSKLTLDEKLSQLVNTAPSIPRLGIPSYQWWSEALHGVANAGKGIRLNGNVSIKAATSFPQVILTAASFDPKLWYQISKVIGTEARGVYNAGQAEGMTFWAPNINIFRDPRWGRGQETAGEDPLVNSKYAVSYVRGLQGDSFEGGELVGDRLQASACCKHFTAYDLDHWNGLDRFDFDANVTLQDLTDTYQPPFHSCIQQGRSSGIMCAYNRVNGVPNCADFNLLTKTARQKWNFNGYITSDCAAVAIIHDRQGYAKTPEDAVADTLKAGMDVECGDYLTKHAKSAVLQKKVPISQIDRALHNLFSIRIRLGLFDGNPTKLKYGTIGPNQVCSKQNLNIALEAARSGIVLLKNTASILPLSKSTNSIAIIGPNANSTSKVVLGNYFGVPCNLVTILQSFESYANNIIYHPGCNDGTKCVSAEIDEAVEVAKKVDYVVLVMGLDQTQERESHDRDHLELPGKQQELIKSVAKASKKPVILVVLCGGPVDITSAKFDDKVGGILWAGYPGELGGLALAQIIFGDYNPGGRLPVTWYPKDYIKIPMTDMRMRPDPSSGYPGRTYRFYTGPTVYEFGYGLSYSKYSYNFLSVANKNLHINESSTHSTLENSERIHYKLVSELGEETCQTKTVSVRLGVTNNGNMAGKHPVLLFVKQKKGRNGSPMKQLVGFESVKVESGGRGEVGFEVSLCEHLSRANDNGVKVIEEGEYLLVVGEEEYSINVTV</sequence>
<keyword evidence="3 7" id="KW-0732">Signal</keyword>
<evidence type="ECO:0000256" key="3">
    <source>
        <dbReference type="ARBA" id="ARBA00022729"/>
    </source>
</evidence>
<dbReference type="GO" id="GO:0009044">
    <property type="term" value="F:xylan 1,4-beta-xylosidase activity"/>
    <property type="evidence" value="ECO:0007669"/>
    <property type="project" value="InterPro"/>
</dbReference>
<evidence type="ECO:0000259" key="8">
    <source>
        <dbReference type="SMART" id="SM01217"/>
    </source>
</evidence>
<organism evidence="9 10">
    <name type="scientific">Vicia faba</name>
    <name type="common">Broad bean</name>
    <name type="synonym">Faba vulgaris</name>
    <dbReference type="NCBI Taxonomy" id="3906"/>
    <lineage>
        <taxon>Eukaryota</taxon>
        <taxon>Viridiplantae</taxon>
        <taxon>Streptophyta</taxon>
        <taxon>Embryophyta</taxon>
        <taxon>Tracheophyta</taxon>
        <taxon>Spermatophyta</taxon>
        <taxon>Magnoliopsida</taxon>
        <taxon>eudicotyledons</taxon>
        <taxon>Gunneridae</taxon>
        <taxon>Pentapetalae</taxon>
        <taxon>rosids</taxon>
        <taxon>fabids</taxon>
        <taxon>Fabales</taxon>
        <taxon>Fabaceae</taxon>
        <taxon>Papilionoideae</taxon>
        <taxon>50 kb inversion clade</taxon>
        <taxon>NPAAA clade</taxon>
        <taxon>Hologalegina</taxon>
        <taxon>IRL clade</taxon>
        <taxon>Fabeae</taxon>
        <taxon>Vicia</taxon>
    </lineage>
</organism>
<dbReference type="GO" id="GO:0046556">
    <property type="term" value="F:alpha-L-arabinofuranosidase activity"/>
    <property type="evidence" value="ECO:0007669"/>
    <property type="project" value="TreeGrafter"/>
</dbReference>
<dbReference type="FunFam" id="3.40.50.1700:FF:000001">
    <property type="entry name" value="probable beta-D-xylosidase 2"/>
    <property type="match status" value="1"/>
</dbReference>
<dbReference type="EMBL" id="OX451736">
    <property type="protein sequence ID" value="CAI8585531.1"/>
    <property type="molecule type" value="Genomic_DNA"/>
</dbReference>
<accession>A0AAV0YHP0</accession>
<dbReference type="InterPro" id="IPR002772">
    <property type="entry name" value="Glyco_hydro_3_C"/>
</dbReference>
<dbReference type="Pfam" id="PF14310">
    <property type="entry name" value="Fn3-like"/>
    <property type="match status" value="1"/>
</dbReference>